<protein>
    <submittedName>
        <fullName evidence="2">Uncharacterized protein</fullName>
    </submittedName>
</protein>
<feature type="compositionally biased region" description="Polar residues" evidence="1">
    <location>
        <begin position="100"/>
        <end position="110"/>
    </location>
</feature>
<gene>
    <name evidence="2" type="ORF">EXIGLDRAFT_296705</name>
</gene>
<feature type="compositionally biased region" description="Basic and acidic residues" evidence="1">
    <location>
        <begin position="74"/>
        <end position="85"/>
    </location>
</feature>
<sequence length="199" mass="22596">MDRSQSRYSTVHHLACLFSCFKRRISYHDYGDHRARLNPLPQQGSTLDCAQSCSICASWATWEGKKGRRARGGGRRDAASGREVDPASWLRSSSISTTCATRNWGPSLNQPPRRRGTIGRRRKTTATRRGPQTQDTSEIRGRDDLEGAPRPLSMAFRHHSRYNVETMRLPHDCLLHYHIVAARKHELYESGQAGQYCNS</sequence>
<organism evidence="2 3">
    <name type="scientific">Exidia glandulosa HHB12029</name>
    <dbReference type="NCBI Taxonomy" id="1314781"/>
    <lineage>
        <taxon>Eukaryota</taxon>
        <taxon>Fungi</taxon>
        <taxon>Dikarya</taxon>
        <taxon>Basidiomycota</taxon>
        <taxon>Agaricomycotina</taxon>
        <taxon>Agaricomycetes</taxon>
        <taxon>Auriculariales</taxon>
        <taxon>Exidiaceae</taxon>
        <taxon>Exidia</taxon>
    </lineage>
</organism>
<feature type="compositionally biased region" description="Basic residues" evidence="1">
    <location>
        <begin position="112"/>
        <end position="126"/>
    </location>
</feature>
<evidence type="ECO:0000313" key="3">
    <source>
        <dbReference type="Proteomes" id="UP000077266"/>
    </source>
</evidence>
<accession>A0A165DC53</accession>
<dbReference type="InParanoid" id="A0A165DC53"/>
<evidence type="ECO:0000256" key="1">
    <source>
        <dbReference type="SAM" id="MobiDB-lite"/>
    </source>
</evidence>
<dbReference type="AlphaFoldDB" id="A0A165DC53"/>
<evidence type="ECO:0000313" key="2">
    <source>
        <dbReference type="EMBL" id="KZV84211.1"/>
    </source>
</evidence>
<reference evidence="2 3" key="1">
    <citation type="journal article" date="2016" name="Mol. Biol. Evol.">
        <title>Comparative Genomics of Early-Diverging Mushroom-Forming Fungi Provides Insights into the Origins of Lignocellulose Decay Capabilities.</title>
        <authorList>
            <person name="Nagy L.G."/>
            <person name="Riley R."/>
            <person name="Tritt A."/>
            <person name="Adam C."/>
            <person name="Daum C."/>
            <person name="Floudas D."/>
            <person name="Sun H."/>
            <person name="Yadav J.S."/>
            <person name="Pangilinan J."/>
            <person name="Larsson K.H."/>
            <person name="Matsuura K."/>
            <person name="Barry K."/>
            <person name="Labutti K."/>
            <person name="Kuo R."/>
            <person name="Ohm R.A."/>
            <person name="Bhattacharya S.S."/>
            <person name="Shirouzu T."/>
            <person name="Yoshinaga Y."/>
            <person name="Martin F.M."/>
            <person name="Grigoriev I.V."/>
            <person name="Hibbett D.S."/>
        </authorList>
    </citation>
    <scope>NUCLEOTIDE SEQUENCE [LARGE SCALE GENOMIC DNA]</scope>
    <source>
        <strain evidence="2 3">HHB12029</strain>
    </source>
</reference>
<feature type="compositionally biased region" description="Basic and acidic residues" evidence="1">
    <location>
        <begin position="137"/>
        <end position="147"/>
    </location>
</feature>
<dbReference type="EMBL" id="KV426235">
    <property type="protein sequence ID" value="KZV84211.1"/>
    <property type="molecule type" value="Genomic_DNA"/>
</dbReference>
<dbReference type="Proteomes" id="UP000077266">
    <property type="component" value="Unassembled WGS sequence"/>
</dbReference>
<name>A0A165DC53_EXIGL</name>
<proteinExistence type="predicted"/>
<keyword evidence="3" id="KW-1185">Reference proteome</keyword>
<feature type="region of interest" description="Disordered" evidence="1">
    <location>
        <begin position="100"/>
        <end position="152"/>
    </location>
</feature>
<feature type="region of interest" description="Disordered" evidence="1">
    <location>
        <begin position="67"/>
        <end position="88"/>
    </location>
</feature>